<name>A0AA39V395_9LECA</name>
<reference evidence="2" key="1">
    <citation type="submission" date="2023-03" db="EMBL/GenBank/DDBJ databases">
        <title>Complete genome of Cladonia borealis.</title>
        <authorList>
            <person name="Park H."/>
        </authorList>
    </citation>
    <scope>NUCLEOTIDE SEQUENCE</scope>
    <source>
        <strain evidence="2">ANT050790</strain>
    </source>
</reference>
<feature type="region of interest" description="Disordered" evidence="1">
    <location>
        <begin position="1"/>
        <end position="29"/>
    </location>
</feature>
<dbReference type="EMBL" id="JAFEKC020000018">
    <property type="protein sequence ID" value="KAK0509624.1"/>
    <property type="molecule type" value="Genomic_DNA"/>
</dbReference>
<protein>
    <submittedName>
        <fullName evidence="2">Uncharacterized protein</fullName>
    </submittedName>
</protein>
<comment type="caution">
    <text evidence="2">The sequence shown here is derived from an EMBL/GenBank/DDBJ whole genome shotgun (WGS) entry which is preliminary data.</text>
</comment>
<keyword evidence="3" id="KW-1185">Reference proteome</keyword>
<dbReference type="Proteomes" id="UP001166286">
    <property type="component" value="Unassembled WGS sequence"/>
</dbReference>
<proteinExistence type="predicted"/>
<accession>A0AA39V395</accession>
<sequence length="354" mass="40105">MRPSLAPWEELPTAPKPVTPEGIPEDGHAPKLTMLDMQLTRPSSVTTSHGRQQFTVLLKSMKMWPTRMPYESSQHILTDPANQIVATKGESIAPRHKFDTAYIEGTFDRIEYGLFRSRPAVFVCIDMILKYHPTNIIKATELKFQFGKDNTQSTSSSNAAQNPAVLPTSLVSNFFAPDELQGVPTSTHITKHSNIKPRLGAFSFHADLGGSGKNIAETEQHRWHVQGGVDEHDGGIRDTFSWSIFQNDKSEDSVPRRVRLGMIAFHERKPFYVDVSIDGRTRKGKRSHPPPTREQRWFYPPRSQRVGEHVLDEKTLQEYIRHENDGVSDVVLNRAMERLRGGDQVQMINNTVRS</sequence>
<organism evidence="2 3">
    <name type="scientific">Cladonia borealis</name>
    <dbReference type="NCBI Taxonomy" id="184061"/>
    <lineage>
        <taxon>Eukaryota</taxon>
        <taxon>Fungi</taxon>
        <taxon>Dikarya</taxon>
        <taxon>Ascomycota</taxon>
        <taxon>Pezizomycotina</taxon>
        <taxon>Lecanoromycetes</taxon>
        <taxon>OSLEUM clade</taxon>
        <taxon>Lecanoromycetidae</taxon>
        <taxon>Lecanorales</taxon>
        <taxon>Lecanorineae</taxon>
        <taxon>Cladoniaceae</taxon>
        <taxon>Cladonia</taxon>
    </lineage>
</organism>
<evidence type="ECO:0000313" key="3">
    <source>
        <dbReference type="Proteomes" id="UP001166286"/>
    </source>
</evidence>
<evidence type="ECO:0000313" key="2">
    <source>
        <dbReference type="EMBL" id="KAK0509624.1"/>
    </source>
</evidence>
<dbReference type="AlphaFoldDB" id="A0AA39V395"/>
<evidence type="ECO:0000256" key="1">
    <source>
        <dbReference type="SAM" id="MobiDB-lite"/>
    </source>
</evidence>
<gene>
    <name evidence="2" type="ORF">JMJ35_008018</name>
</gene>